<evidence type="ECO:0000256" key="1">
    <source>
        <dbReference type="ARBA" id="ARBA00012513"/>
    </source>
</evidence>
<keyword evidence="10" id="KW-1185">Reference proteome</keyword>
<dbReference type="InterPro" id="IPR011009">
    <property type="entry name" value="Kinase-like_dom_sf"/>
</dbReference>
<dbReference type="EC" id="2.7.11.1" evidence="1"/>
<dbReference type="InterPro" id="IPR000719">
    <property type="entry name" value="Prot_kinase_dom"/>
</dbReference>
<evidence type="ECO:0000256" key="4">
    <source>
        <dbReference type="ARBA" id="ARBA00022741"/>
    </source>
</evidence>
<organism evidence="9 10">
    <name type="scientific">Compostimonas suwonensis</name>
    <dbReference type="NCBI Taxonomy" id="1048394"/>
    <lineage>
        <taxon>Bacteria</taxon>
        <taxon>Bacillati</taxon>
        <taxon>Actinomycetota</taxon>
        <taxon>Actinomycetes</taxon>
        <taxon>Micrococcales</taxon>
        <taxon>Microbacteriaceae</taxon>
        <taxon>Compostimonas</taxon>
    </lineage>
</organism>
<dbReference type="PROSITE" id="PS50011">
    <property type="entry name" value="PROTEIN_KINASE_DOM"/>
    <property type="match status" value="1"/>
</dbReference>
<dbReference type="OrthoDB" id="9762169at2"/>
<gene>
    <name evidence="9" type="ORF">CLV54_2854</name>
</gene>
<name>A0A2M9BC37_9MICO</name>
<feature type="domain" description="Protein kinase" evidence="8">
    <location>
        <begin position="77"/>
        <end position="379"/>
    </location>
</feature>
<evidence type="ECO:0000256" key="7">
    <source>
        <dbReference type="PROSITE-ProRule" id="PRU10141"/>
    </source>
</evidence>
<evidence type="ECO:0000259" key="8">
    <source>
        <dbReference type="PROSITE" id="PS50011"/>
    </source>
</evidence>
<dbReference type="Gene3D" id="3.30.200.20">
    <property type="entry name" value="Phosphorylase Kinase, domain 1"/>
    <property type="match status" value="1"/>
</dbReference>
<keyword evidence="3" id="KW-0808">Transferase</keyword>
<dbReference type="InterPro" id="IPR017441">
    <property type="entry name" value="Protein_kinase_ATP_BS"/>
</dbReference>
<dbReference type="PANTHER" id="PTHR43289:SF6">
    <property type="entry name" value="SERINE_THREONINE-PROTEIN KINASE NEKL-3"/>
    <property type="match status" value="1"/>
</dbReference>
<keyword evidence="5 9" id="KW-0418">Kinase</keyword>
<dbReference type="Proteomes" id="UP000230161">
    <property type="component" value="Unassembled WGS sequence"/>
</dbReference>
<dbReference type="PANTHER" id="PTHR43289">
    <property type="entry name" value="MITOGEN-ACTIVATED PROTEIN KINASE KINASE KINASE 20-RELATED"/>
    <property type="match status" value="1"/>
</dbReference>
<evidence type="ECO:0000256" key="5">
    <source>
        <dbReference type="ARBA" id="ARBA00022777"/>
    </source>
</evidence>
<dbReference type="SUPFAM" id="SSF56112">
    <property type="entry name" value="Protein kinase-like (PK-like)"/>
    <property type="match status" value="1"/>
</dbReference>
<keyword evidence="4 7" id="KW-0547">Nucleotide-binding</keyword>
<sequence length="515" mass="57332">MRLGGLSEVAEELGVTPQRIAALRQRPDFPDAVGEIAQGPIWDLDVVKAWNGSGLRQRKAGRPKSDLTVRTLGGRFILELPAIGSGGFADVFRATDRKTGNLVAVKVLRDTATVDPEAISRFKRELRLLEGLTHPNVISVIAQGETDEQDVWYAMPLAQGSLADFIEKVDGNPPLIVDIMRQICAGLTYIHSNGVYHRDLKPANVLRLESGEWAVSDFGLAVEAERGTTPLTSTLRAGMGSWVYAAPEQWARARSADHRSDVYSLGKILQELVTQEYPVNTEMAAGPLRPVVERATANNPASRYGSVAEFLEALERSLGTHQEYETWESREQTAERLRDRMLSPSTTPADLIEMLEWATLLDESDEDDMKALSRVLPWCTSSSIEFLWNRDRGAFRRLFERFTDYVKRTGFSFEYCDVLANFMRRAVDVTGDSSILRMAVAALAILGPDHNRWHVRDVLVSVLQDVKSEEMSMAAIEGLRSVSRNQVAWSITDFTVRTLPPAIRIGIADWISEAS</sequence>
<dbReference type="RefSeq" id="WP_100345629.1">
    <property type="nucleotide sequence ID" value="NZ_PGFB01000005.1"/>
</dbReference>
<comment type="caution">
    <text evidence="9">The sequence shown here is derived from an EMBL/GenBank/DDBJ whole genome shotgun (WGS) entry which is preliminary data.</text>
</comment>
<protein>
    <recommendedName>
        <fullName evidence="1">non-specific serine/threonine protein kinase</fullName>
        <ecNumber evidence="1">2.7.11.1</ecNumber>
    </recommendedName>
</protein>
<dbReference type="Pfam" id="PF00069">
    <property type="entry name" value="Pkinase"/>
    <property type="match status" value="1"/>
</dbReference>
<evidence type="ECO:0000256" key="3">
    <source>
        <dbReference type="ARBA" id="ARBA00022679"/>
    </source>
</evidence>
<evidence type="ECO:0000313" key="9">
    <source>
        <dbReference type="EMBL" id="PJJ55509.1"/>
    </source>
</evidence>
<evidence type="ECO:0000313" key="10">
    <source>
        <dbReference type="Proteomes" id="UP000230161"/>
    </source>
</evidence>
<evidence type="ECO:0000256" key="2">
    <source>
        <dbReference type="ARBA" id="ARBA00022527"/>
    </source>
</evidence>
<dbReference type="CDD" id="cd14014">
    <property type="entry name" value="STKc_PknB_like"/>
    <property type="match status" value="1"/>
</dbReference>
<proteinExistence type="predicted"/>
<dbReference type="GO" id="GO:0005524">
    <property type="term" value="F:ATP binding"/>
    <property type="evidence" value="ECO:0007669"/>
    <property type="project" value="UniProtKB-UniRule"/>
</dbReference>
<dbReference type="AlphaFoldDB" id="A0A2M9BC37"/>
<dbReference type="GO" id="GO:0004674">
    <property type="term" value="F:protein serine/threonine kinase activity"/>
    <property type="evidence" value="ECO:0007669"/>
    <property type="project" value="UniProtKB-KW"/>
</dbReference>
<dbReference type="Gene3D" id="1.10.510.10">
    <property type="entry name" value="Transferase(Phosphotransferase) domain 1"/>
    <property type="match status" value="1"/>
</dbReference>
<dbReference type="SMART" id="SM00220">
    <property type="entry name" value="S_TKc"/>
    <property type="match status" value="1"/>
</dbReference>
<keyword evidence="2 9" id="KW-0723">Serine/threonine-protein kinase</keyword>
<reference evidence="9 10" key="1">
    <citation type="submission" date="2017-11" db="EMBL/GenBank/DDBJ databases">
        <title>Genomic Encyclopedia of Archaeal and Bacterial Type Strains, Phase II (KMG-II): From Individual Species to Whole Genera.</title>
        <authorList>
            <person name="Goeker M."/>
        </authorList>
    </citation>
    <scope>NUCLEOTIDE SEQUENCE [LARGE SCALE GENOMIC DNA]</scope>
    <source>
        <strain evidence="9 10">DSM 25625</strain>
    </source>
</reference>
<keyword evidence="6 7" id="KW-0067">ATP-binding</keyword>
<accession>A0A2M9BC37</accession>
<feature type="binding site" evidence="7">
    <location>
        <position position="106"/>
    </location>
    <ligand>
        <name>ATP</name>
        <dbReference type="ChEBI" id="CHEBI:30616"/>
    </ligand>
</feature>
<evidence type="ECO:0000256" key="6">
    <source>
        <dbReference type="ARBA" id="ARBA00022840"/>
    </source>
</evidence>
<dbReference type="EMBL" id="PGFB01000005">
    <property type="protein sequence ID" value="PJJ55509.1"/>
    <property type="molecule type" value="Genomic_DNA"/>
</dbReference>
<dbReference type="PROSITE" id="PS00107">
    <property type="entry name" value="PROTEIN_KINASE_ATP"/>
    <property type="match status" value="1"/>
</dbReference>